<accession>A0ABD1V7B5</accession>
<evidence type="ECO:0000259" key="13">
    <source>
        <dbReference type="Pfam" id="PF01429"/>
    </source>
</evidence>
<evidence type="ECO:0000313" key="15">
    <source>
        <dbReference type="Proteomes" id="UP001604336"/>
    </source>
</evidence>
<keyword evidence="7" id="KW-0238">DNA-binding</keyword>
<comment type="function">
    <text evidence="11">May be involved in iron transport and iron homeostasis.</text>
</comment>
<dbReference type="PANTHER" id="PTHR37394:SF1">
    <property type="entry name" value="PROTEIN PARTING DANCERS"/>
    <property type="match status" value="1"/>
</dbReference>
<protein>
    <recommendedName>
        <fullName evidence="11">Solute carrier family 40 member</fullName>
    </recommendedName>
</protein>
<feature type="region of interest" description="Disordered" evidence="12">
    <location>
        <begin position="383"/>
        <end position="406"/>
    </location>
</feature>
<dbReference type="GO" id="GO:0016020">
    <property type="term" value="C:membrane"/>
    <property type="evidence" value="ECO:0007669"/>
    <property type="project" value="UniProtKB-SubCell"/>
</dbReference>
<dbReference type="AlphaFoldDB" id="A0ABD1V7B5"/>
<dbReference type="SUPFAM" id="SSF54171">
    <property type="entry name" value="DNA-binding domain"/>
    <property type="match status" value="1"/>
</dbReference>
<dbReference type="GO" id="GO:0003677">
    <property type="term" value="F:DNA binding"/>
    <property type="evidence" value="ECO:0007669"/>
    <property type="project" value="UniProtKB-KW"/>
</dbReference>
<organism evidence="14 15">
    <name type="scientific">Abeliophyllum distichum</name>
    <dbReference type="NCBI Taxonomy" id="126358"/>
    <lineage>
        <taxon>Eukaryota</taxon>
        <taxon>Viridiplantae</taxon>
        <taxon>Streptophyta</taxon>
        <taxon>Embryophyta</taxon>
        <taxon>Tracheophyta</taxon>
        <taxon>Spermatophyta</taxon>
        <taxon>Magnoliopsida</taxon>
        <taxon>eudicotyledons</taxon>
        <taxon>Gunneridae</taxon>
        <taxon>Pentapetalae</taxon>
        <taxon>asterids</taxon>
        <taxon>lamiids</taxon>
        <taxon>Lamiales</taxon>
        <taxon>Oleaceae</taxon>
        <taxon>Forsythieae</taxon>
        <taxon>Abeliophyllum</taxon>
    </lineage>
</organism>
<dbReference type="GO" id="GO:0005634">
    <property type="term" value="C:nucleus"/>
    <property type="evidence" value="ECO:0007669"/>
    <property type="project" value="UniProtKB-SubCell"/>
</dbReference>
<gene>
    <name evidence="14" type="ORF">Adt_06570</name>
</gene>
<keyword evidence="9" id="KW-0804">Transcription</keyword>
<comment type="similarity">
    <text evidence="11">Belongs to the ferroportin (FP) (TC 2.A.100) family. SLC40A subfamily.</text>
</comment>
<dbReference type="EMBL" id="JBFOLK010000002">
    <property type="protein sequence ID" value="KAL2533219.1"/>
    <property type="molecule type" value="Genomic_DNA"/>
</dbReference>
<evidence type="ECO:0000256" key="3">
    <source>
        <dbReference type="ARBA" id="ARBA00022448"/>
    </source>
</evidence>
<evidence type="ECO:0000256" key="5">
    <source>
        <dbReference type="ARBA" id="ARBA00022989"/>
    </source>
</evidence>
<evidence type="ECO:0000256" key="7">
    <source>
        <dbReference type="ARBA" id="ARBA00023125"/>
    </source>
</evidence>
<keyword evidence="5" id="KW-1133">Transmembrane helix</keyword>
<evidence type="ECO:0000256" key="12">
    <source>
        <dbReference type="SAM" id="MobiDB-lite"/>
    </source>
</evidence>
<dbReference type="GO" id="GO:0005381">
    <property type="term" value="F:iron ion transmembrane transporter activity"/>
    <property type="evidence" value="ECO:0007669"/>
    <property type="project" value="UniProtKB-UniRule"/>
</dbReference>
<dbReference type="InterPro" id="IPR001739">
    <property type="entry name" value="Methyl_CpG_DNA-bd"/>
</dbReference>
<evidence type="ECO:0000256" key="11">
    <source>
        <dbReference type="RuleBase" id="RU365065"/>
    </source>
</evidence>
<dbReference type="PANTHER" id="PTHR37394">
    <property type="entry name" value="PROTEIN PARTING DANCERS"/>
    <property type="match status" value="1"/>
</dbReference>
<keyword evidence="8" id="KW-0472">Membrane</keyword>
<dbReference type="Proteomes" id="UP001604336">
    <property type="component" value="Unassembled WGS sequence"/>
</dbReference>
<keyword evidence="3 11" id="KW-0813">Transport</keyword>
<dbReference type="InterPro" id="IPR009716">
    <property type="entry name" value="Ferroportin-1"/>
</dbReference>
<proteinExistence type="inferred from homology"/>
<evidence type="ECO:0000256" key="4">
    <source>
        <dbReference type="ARBA" id="ARBA00022692"/>
    </source>
</evidence>
<dbReference type="Pfam" id="PF01429">
    <property type="entry name" value="MBD"/>
    <property type="match status" value="1"/>
</dbReference>
<feature type="domain" description="MBD" evidence="13">
    <location>
        <begin position="81"/>
        <end position="123"/>
    </location>
</feature>
<name>A0ABD1V7B5_9LAMI</name>
<evidence type="ECO:0000256" key="9">
    <source>
        <dbReference type="ARBA" id="ARBA00023163"/>
    </source>
</evidence>
<evidence type="ECO:0000313" key="14">
    <source>
        <dbReference type="EMBL" id="KAL2533219.1"/>
    </source>
</evidence>
<reference evidence="15" key="1">
    <citation type="submission" date="2024-07" db="EMBL/GenBank/DDBJ databases">
        <title>Two chromosome-level genome assemblies of Korean endemic species Abeliophyllum distichum and Forsythia ovata (Oleaceae).</title>
        <authorList>
            <person name="Jang H."/>
        </authorList>
    </citation>
    <scope>NUCLEOTIDE SEQUENCE [LARGE SCALE GENOMIC DNA]</scope>
</reference>
<evidence type="ECO:0000256" key="10">
    <source>
        <dbReference type="ARBA" id="ARBA00023242"/>
    </source>
</evidence>
<keyword evidence="6" id="KW-0805">Transcription regulation</keyword>
<sequence>MFLFESAAGCCGICLTSITWKDEQHPSFINFISSFLNANSFRLNFVPIAPDFIFNCGGLSVAFLFVINWDCNDSSSIFSRYYDAPSDKRLRSMSEIQSFLNEHPEYAGVTVSQFSFQTPAPMEENYVRKHRASSAASHEMSGALMPDHLEDLHFGEGQNFVSDVEAEKLLKLERLSGLALGVAVERDWLVGTNRPIALARANAVLSRIDLVCEVVLSWLTNQLSSGVLDRAKCPQTSCRSSCAGSTPDSQNIVGMSIEAIKHGWVEYMQQPVLPASLAYVLLYFNVVLAPGGLMPAFLTQHGIVWILASTSSWADLGVKTKTQLMAEKSVFKILLMTIIAASVEPELCDSKDEYIAHVCRHFAMIFHMDCQASQPSTSASSLGGSVLSSNTNMSSKSRNVTSLKGF</sequence>
<comment type="caution">
    <text evidence="14">The sequence shown here is derived from an EMBL/GenBank/DDBJ whole genome shotgun (WGS) entry which is preliminary data.</text>
</comment>
<keyword evidence="11" id="KW-0406">Ion transport</keyword>
<evidence type="ECO:0000256" key="8">
    <source>
        <dbReference type="ARBA" id="ARBA00023136"/>
    </source>
</evidence>
<keyword evidence="4" id="KW-0812">Transmembrane</keyword>
<feature type="compositionally biased region" description="Polar residues" evidence="12">
    <location>
        <begin position="393"/>
        <end position="406"/>
    </location>
</feature>
<dbReference type="Pfam" id="PF06963">
    <property type="entry name" value="FPN1"/>
    <property type="match status" value="2"/>
</dbReference>
<evidence type="ECO:0000256" key="6">
    <source>
        <dbReference type="ARBA" id="ARBA00023015"/>
    </source>
</evidence>
<dbReference type="Gene3D" id="3.30.890.10">
    <property type="entry name" value="Methyl-cpg-binding Protein 2, Chain A"/>
    <property type="match status" value="1"/>
</dbReference>
<keyword evidence="10" id="KW-0539">Nucleus</keyword>
<feature type="compositionally biased region" description="Low complexity" evidence="12">
    <location>
        <begin position="383"/>
        <end position="392"/>
    </location>
</feature>
<dbReference type="InterPro" id="IPR039172">
    <property type="entry name" value="PTD"/>
</dbReference>
<evidence type="ECO:0000256" key="2">
    <source>
        <dbReference type="ARBA" id="ARBA00004141"/>
    </source>
</evidence>
<comment type="subcellular location">
    <subcellularLocation>
        <location evidence="2 11">Membrane</location>
        <topology evidence="2 11">Multi-pass membrane protein</topology>
    </subcellularLocation>
    <subcellularLocation>
        <location evidence="1">Nucleus</location>
    </subcellularLocation>
</comment>
<dbReference type="InterPro" id="IPR016177">
    <property type="entry name" value="DNA-bd_dom_sf"/>
</dbReference>
<keyword evidence="15" id="KW-1185">Reference proteome</keyword>
<evidence type="ECO:0000256" key="1">
    <source>
        <dbReference type="ARBA" id="ARBA00004123"/>
    </source>
</evidence>